<dbReference type="Gene3D" id="1.10.10.10">
    <property type="entry name" value="Winged helix-like DNA-binding domain superfamily/Winged helix DNA-binding domain"/>
    <property type="match status" value="1"/>
</dbReference>
<dbReference type="SUPFAM" id="SSF46894">
    <property type="entry name" value="C-terminal effector domain of the bipartite response regulators"/>
    <property type="match status" value="1"/>
</dbReference>
<dbReference type="Pfam" id="PF00196">
    <property type="entry name" value="GerE"/>
    <property type="match status" value="1"/>
</dbReference>
<organism evidence="2 3">
    <name type="scientific">Paludisphaera mucosa</name>
    <dbReference type="NCBI Taxonomy" id="3030827"/>
    <lineage>
        <taxon>Bacteria</taxon>
        <taxon>Pseudomonadati</taxon>
        <taxon>Planctomycetota</taxon>
        <taxon>Planctomycetia</taxon>
        <taxon>Isosphaerales</taxon>
        <taxon>Isosphaeraceae</taxon>
        <taxon>Paludisphaera</taxon>
    </lineage>
</organism>
<dbReference type="InterPro" id="IPR016032">
    <property type="entry name" value="Sig_transdc_resp-reg_C-effctor"/>
</dbReference>
<evidence type="ECO:0000259" key="1">
    <source>
        <dbReference type="Pfam" id="PF00196"/>
    </source>
</evidence>
<accession>A0ABT6F7L9</accession>
<proteinExistence type="predicted"/>
<feature type="domain" description="HTH luxR-type" evidence="1">
    <location>
        <begin position="210"/>
        <end position="254"/>
    </location>
</feature>
<evidence type="ECO:0000313" key="3">
    <source>
        <dbReference type="Proteomes" id="UP001216907"/>
    </source>
</evidence>
<dbReference type="RefSeq" id="WP_277859775.1">
    <property type="nucleotide sequence ID" value="NZ_JARRAG010000001.1"/>
</dbReference>
<dbReference type="EMBL" id="JARRAG010000001">
    <property type="protein sequence ID" value="MDG3003424.1"/>
    <property type="molecule type" value="Genomic_DNA"/>
</dbReference>
<dbReference type="PRINTS" id="PR00038">
    <property type="entry name" value="HTHLUXR"/>
</dbReference>
<dbReference type="InterPro" id="IPR000792">
    <property type="entry name" value="Tscrpt_reg_LuxR_C"/>
</dbReference>
<evidence type="ECO:0000313" key="2">
    <source>
        <dbReference type="EMBL" id="MDG3003424.1"/>
    </source>
</evidence>
<dbReference type="InterPro" id="IPR036388">
    <property type="entry name" value="WH-like_DNA-bd_sf"/>
</dbReference>
<comment type="caution">
    <text evidence="2">The sequence shown here is derived from an EMBL/GenBank/DDBJ whole genome shotgun (WGS) entry which is preliminary data.</text>
</comment>
<reference evidence="2 3" key="1">
    <citation type="submission" date="2023-03" db="EMBL/GenBank/DDBJ databases">
        <title>Paludisphaera mucosa sp. nov. a novel planctomycete from northern fen.</title>
        <authorList>
            <person name="Ivanova A."/>
        </authorList>
    </citation>
    <scope>NUCLEOTIDE SEQUENCE [LARGE SCALE GENOMIC DNA]</scope>
    <source>
        <strain evidence="2 3">Pla2</strain>
    </source>
</reference>
<protein>
    <submittedName>
        <fullName evidence="2">LuxR C-terminal-related transcriptional regulator</fullName>
    </submittedName>
</protein>
<dbReference type="Proteomes" id="UP001216907">
    <property type="component" value="Unassembled WGS sequence"/>
</dbReference>
<keyword evidence="3" id="KW-1185">Reference proteome</keyword>
<gene>
    <name evidence="2" type="ORF">PZE19_06575</name>
</gene>
<name>A0ABT6F7L9_9BACT</name>
<sequence>MHRSYKPAVEAMEVLRLLSGAAHAAAMPVLTIEHSALLDAPPSASTLADLPGLSGDAWDAALLDARLDGLLSSLRTTTAEPEVIAPVDSQAMASGLNQLDRYLSRSWQRAGLPAQAFEDSSQAVYTTLLEQLGRSRFDAMLNDVGRWGVKEVFTKETSEGVDFFRAVDMVKKRVQRERTYQPLDDVAAVGFDDAETQGRRDALREAIDRSLTPREASLIQESLMGRTPAEIALHWGVAPKTVSNEKTRVLNKLREVLQTQVAD</sequence>